<proteinExistence type="predicted"/>
<dbReference type="EMBL" id="VNIP01000005">
    <property type="protein sequence ID" value="KAA1183065.1"/>
    <property type="molecule type" value="Genomic_DNA"/>
</dbReference>
<feature type="domain" description="GST N-terminal" evidence="1">
    <location>
        <begin position="4"/>
        <end position="83"/>
    </location>
</feature>
<reference evidence="3 4" key="1">
    <citation type="submission" date="2019-07" db="EMBL/GenBank/DDBJ databases">
        <title>The Draft Genome Sequence of Rhizobium tropici SARCC-755 Associated with Superior Nodulation on Pigeonpea (Cajanus cajan (L.) Millsp.).</title>
        <authorList>
            <person name="Bopape F.L."/>
            <person name="Hassen A.I."/>
            <person name="Swanevelder Z.H."/>
            <person name="Gwata E.T."/>
        </authorList>
    </citation>
    <scope>NUCLEOTIDE SEQUENCE [LARGE SCALE GENOMIC DNA]</scope>
    <source>
        <strain evidence="3 4">SARCC-755</strain>
    </source>
</reference>
<comment type="caution">
    <text evidence="3">The sequence shown here is derived from an EMBL/GenBank/DDBJ whole genome shotgun (WGS) entry which is preliminary data.</text>
</comment>
<feature type="domain" description="GST C-terminal" evidence="2">
    <location>
        <begin position="89"/>
        <end position="203"/>
    </location>
</feature>
<dbReference type="PANTHER" id="PTHR44051">
    <property type="entry name" value="GLUTATHIONE S-TRANSFERASE-RELATED"/>
    <property type="match status" value="1"/>
</dbReference>
<sequence>MDKVLLTVYGMAISGHVHRVRLFLEILGLPYTYVETTAEDRSSPEYCAISPLCQVPCIRDGEITLSDSNAILVYLAERYAPEGNWILRDPLGAAHLQRWFSIAAGELRYGPALARAINLLQRPLDPEPPRALAAKLFGMIERHLSGRPYLAAEHPTLADIALYSYVSHAPEGGISLTPYPAVTVWLKRIEAIPGFIPLQWTNN</sequence>
<dbReference type="InterPro" id="IPR004045">
    <property type="entry name" value="Glutathione_S-Trfase_N"/>
</dbReference>
<evidence type="ECO:0000259" key="2">
    <source>
        <dbReference type="PROSITE" id="PS50405"/>
    </source>
</evidence>
<dbReference type="RefSeq" id="WP_149634137.1">
    <property type="nucleotide sequence ID" value="NZ_VNIP01000005.1"/>
</dbReference>
<evidence type="ECO:0000313" key="4">
    <source>
        <dbReference type="Proteomes" id="UP000323608"/>
    </source>
</evidence>
<dbReference type="InterPro" id="IPR040079">
    <property type="entry name" value="Glutathione_S-Trfase"/>
</dbReference>
<dbReference type="AlphaFoldDB" id="A0A5B0W9L2"/>
<name>A0A5B0W9L2_RHITR</name>
<dbReference type="Pfam" id="PF13417">
    <property type="entry name" value="GST_N_3"/>
    <property type="match status" value="1"/>
</dbReference>
<dbReference type="InterPro" id="IPR036282">
    <property type="entry name" value="Glutathione-S-Trfase_C_sf"/>
</dbReference>
<dbReference type="InterPro" id="IPR004046">
    <property type="entry name" value="GST_C"/>
</dbReference>
<dbReference type="OrthoDB" id="9810080at2"/>
<keyword evidence="3" id="KW-0808">Transferase</keyword>
<protein>
    <submittedName>
        <fullName evidence="3">Glutathione S-transferase</fullName>
    </submittedName>
</protein>
<dbReference type="SFLD" id="SFLDG00358">
    <property type="entry name" value="Main_(cytGST)"/>
    <property type="match status" value="1"/>
</dbReference>
<evidence type="ECO:0000313" key="3">
    <source>
        <dbReference type="EMBL" id="KAA1183065.1"/>
    </source>
</evidence>
<dbReference type="SUPFAM" id="SSF47616">
    <property type="entry name" value="GST C-terminal domain-like"/>
    <property type="match status" value="1"/>
</dbReference>
<gene>
    <name evidence="3" type="ORF">FP026_08160</name>
</gene>
<dbReference type="PROSITE" id="PS50404">
    <property type="entry name" value="GST_NTER"/>
    <property type="match status" value="1"/>
</dbReference>
<accession>A0A5B0W9L2</accession>
<dbReference type="CDD" id="cd03206">
    <property type="entry name" value="GST_C_7"/>
    <property type="match status" value="1"/>
</dbReference>
<dbReference type="Gene3D" id="3.40.30.10">
    <property type="entry name" value="Glutaredoxin"/>
    <property type="match status" value="1"/>
</dbReference>
<dbReference type="Proteomes" id="UP000323608">
    <property type="component" value="Unassembled WGS sequence"/>
</dbReference>
<dbReference type="GO" id="GO:0016740">
    <property type="term" value="F:transferase activity"/>
    <property type="evidence" value="ECO:0007669"/>
    <property type="project" value="UniProtKB-KW"/>
</dbReference>
<dbReference type="PROSITE" id="PS50405">
    <property type="entry name" value="GST_CTER"/>
    <property type="match status" value="1"/>
</dbReference>
<dbReference type="SFLD" id="SFLDS00019">
    <property type="entry name" value="Glutathione_Transferase_(cytos"/>
    <property type="match status" value="1"/>
</dbReference>
<organism evidence="3 4">
    <name type="scientific">Rhizobium tropici</name>
    <dbReference type="NCBI Taxonomy" id="398"/>
    <lineage>
        <taxon>Bacteria</taxon>
        <taxon>Pseudomonadati</taxon>
        <taxon>Pseudomonadota</taxon>
        <taxon>Alphaproteobacteria</taxon>
        <taxon>Hyphomicrobiales</taxon>
        <taxon>Rhizobiaceae</taxon>
        <taxon>Rhizobium/Agrobacterium group</taxon>
        <taxon>Rhizobium</taxon>
    </lineage>
</organism>
<dbReference type="InterPro" id="IPR036249">
    <property type="entry name" value="Thioredoxin-like_sf"/>
</dbReference>
<evidence type="ECO:0000259" key="1">
    <source>
        <dbReference type="PROSITE" id="PS50404"/>
    </source>
</evidence>
<dbReference type="PANTHER" id="PTHR44051:SF2">
    <property type="entry name" value="HYPOTHETICAL GLUTATHIONE S-TRANSFERASE LIKE PROTEIN"/>
    <property type="match status" value="1"/>
</dbReference>
<dbReference type="InterPro" id="IPR010987">
    <property type="entry name" value="Glutathione-S-Trfase_C-like"/>
</dbReference>
<dbReference type="SUPFAM" id="SSF52833">
    <property type="entry name" value="Thioredoxin-like"/>
    <property type="match status" value="1"/>
</dbReference>
<dbReference type="Gene3D" id="1.20.1050.10">
    <property type="match status" value="1"/>
</dbReference>
<dbReference type="Pfam" id="PF00043">
    <property type="entry name" value="GST_C"/>
    <property type="match status" value="1"/>
</dbReference>